<evidence type="ECO:0000313" key="3">
    <source>
        <dbReference type="EMBL" id="GER94569.1"/>
    </source>
</evidence>
<dbReference type="InterPro" id="IPR029063">
    <property type="entry name" value="SAM-dependent_MTases_sf"/>
</dbReference>
<keyword evidence="2 3" id="KW-0808">Transferase</keyword>
<dbReference type="InterPro" id="IPR004398">
    <property type="entry name" value="RNA_MeTrfase_RsmD"/>
</dbReference>
<dbReference type="CDD" id="cd02440">
    <property type="entry name" value="AdoMet_MTases"/>
    <property type="match status" value="1"/>
</dbReference>
<dbReference type="PANTHER" id="PTHR43542">
    <property type="entry name" value="METHYLTRANSFERASE"/>
    <property type="match status" value="1"/>
</dbReference>
<comment type="caution">
    <text evidence="3">The sequence shown here is derived from an EMBL/GenBank/DDBJ whole genome shotgun (WGS) entry which is preliminary data.</text>
</comment>
<sequence length="198" mass="22039">MRISGGIAKGRKVGPRKVFVKKYEDDKLRPTSAKVRQAIFNILGDKIIGAKFLDLYAGTGVVGIEALSRGAEKTIFVDNNSLRVNVIKDLLEKFGFKDRAVVIKDDAKDFLRKITQNSRLKTQDFFDIIFADPPYASGELDIVLALLDEKGILRDNGIVIAEHSSKRSMPLAAGSLKLKKTYKYGDTSLTLYKKEVKV</sequence>
<dbReference type="PROSITE" id="PS00092">
    <property type="entry name" value="N6_MTASE"/>
    <property type="match status" value="1"/>
</dbReference>
<dbReference type="Gene3D" id="3.40.50.150">
    <property type="entry name" value="Vaccinia Virus protein VP39"/>
    <property type="match status" value="1"/>
</dbReference>
<dbReference type="NCBIfam" id="TIGR00095">
    <property type="entry name" value="16S rRNA (guanine(966)-N(2))-methyltransferase RsmD"/>
    <property type="match status" value="1"/>
</dbReference>
<dbReference type="GO" id="GO:0008168">
    <property type="term" value="F:methyltransferase activity"/>
    <property type="evidence" value="ECO:0007669"/>
    <property type="project" value="UniProtKB-KW"/>
</dbReference>
<dbReference type="PANTHER" id="PTHR43542:SF1">
    <property type="entry name" value="METHYLTRANSFERASE"/>
    <property type="match status" value="1"/>
</dbReference>
<organism evidence="3">
    <name type="scientific">hot springs metagenome</name>
    <dbReference type="NCBI Taxonomy" id="433727"/>
    <lineage>
        <taxon>unclassified sequences</taxon>
        <taxon>metagenomes</taxon>
        <taxon>ecological metagenomes</taxon>
    </lineage>
</organism>
<keyword evidence="1 3" id="KW-0489">Methyltransferase</keyword>
<dbReference type="GO" id="GO:0003676">
    <property type="term" value="F:nucleic acid binding"/>
    <property type="evidence" value="ECO:0007669"/>
    <property type="project" value="InterPro"/>
</dbReference>
<gene>
    <name evidence="3" type="ORF">A45J_2333</name>
</gene>
<dbReference type="PIRSF" id="PIRSF004553">
    <property type="entry name" value="CHP00095"/>
    <property type="match status" value="1"/>
</dbReference>
<evidence type="ECO:0000256" key="2">
    <source>
        <dbReference type="ARBA" id="ARBA00022679"/>
    </source>
</evidence>
<evidence type="ECO:0000256" key="1">
    <source>
        <dbReference type="ARBA" id="ARBA00022603"/>
    </source>
</evidence>
<reference evidence="3" key="1">
    <citation type="submission" date="2019-10" db="EMBL/GenBank/DDBJ databases">
        <title>Metagenomic sequencing of thiosulfate-disproportionating enrichment culture.</title>
        <authorList>
            <person name="Umezawa K."/>
            <person name="Kojima H."/>
            <person name="Fukui M."/>
        </authorList>
    </citation>
    <scope>NUCLEOTIDE SEQUENCE</scope>
    <source>
        <strain evidence="3">45J</strain>
    </source>
</reference>
<dbReference type="InterPro" id="IPR002052">
    <property type="entry name" value="DNA_methylase_N6_adenine_CS"/>
</dbReference>
<proteinExistence type="predicted"/>
<dbReference type="GO" id="GO:0031167">
    <property type="term" value="P:rRNA methylation"/>
    <property type="evidence" value="ECO:0007669"/>
    <property type="project" value="InterPro"/>
</dbReference>
<dbReference type="SUPFAM" id="SSF53335">
    <property type="entry name" value="S-adenosyl-L-methionine-dependent methyltransferases"/>
    <property type="match status" value="1"/>
</dbReference>
<dbReference type="AlphaFoldDB" id="A0A5J4L8V5"/>
<protein>
    <submittedName>
        <fullName evidence="3">16S rRNA (Guanine(966)-N(2))-methyltransferase RsmD</fullName>
    </submittedName>
</protein>
<name>A0A5J4L8V5_9ZZZZ</name>
<dbReference type="Pfam" id="PF03602">
    <property type="entry name" value="Cons_hypoth95"/>
    <property type="match status" value="1"/>
</dbReference>
<accession>A0A5J4L8V5</accession>
<dbReference type="EMBL" id="BLAB01000001">
    <property type="protein sequence ID" value="GER94569.1"/>
    <property type="molecule type" value="Genomic_DNA"/>
</dbReference>